<feature type="region of interest" description="Disordered" evidence="1">
    <location>
        <begin position="213"/>
        <end position="233"/>
    </location>
</feature>
<evidence type="ECO:0000256" key="1">
    <source>
        <dbReference type="SAM" id="MobiDB-lite"/>
    </source>
</evidence>
<proteinExistence type="predicted"/>
<evidence type="ECO:0000313" key="2">
    <source>
        <dbReference type="EMBL" id="CAF4128992.1"/>
    </source>
</evidence>
<gene>
    <name evidence="2" type="ORF">UJA718_LOCUS2097</name>
</gene>
<keyword evidence="3" id="KW-1185">Reference proteome</keyword>
<dbReference type="AlphaFoldDB" id="A0A819WU86"/>
<accession>A0A819WU86</accession>
<dbReference type="EMBL" id="CAJOBP010000136">
    <property type="protein sequence ID" value="CAF4128992.1"/>
    <property type="molecule type" value="Genomic_DNA"/>
</dbReference>
<comment type="caution">
    <text evidence="2">The sequence shown here is derived from an EMBL/GenBank/DDBJ whole genome shotgun (WGS) entry which is preliminary data.</text>
</comment>
<dbReference type="Proteomes" id="UP000663873">
    <property type="component" value="Unassembled WGS sequence"/>
</dbReference>
<reference evidence="2" key="1">
    <citation type="submission" date="2021-02" db="EMBL/GenBank/DDBJ databases">
        <authorList>
            <person name="Nowell W R."/>
        </authorList>
    </citation>
    <scope>NUCLEOTIDE SEQUENCE</scope>
</reference>
<evidence type="ECO:0000313" key="3">
    <source>
        <dbReference type="Proteomes" id="UP000663873"/>
    </source>
</evidence>
<protein>
    <submittedName>
        <fullName evidence="2">Uncharacterized protein</fullName>
    </submittedName>
</protein>
<organism evidence="2 3">
    <name type="scientific">Rotaria socialis</name>
    <dbReference type="NCBI Taxonomy" id="392032"/>
    <lineage>
        <taxon>Eukaryota</taxon>
        <taxon>Metazoa</taxon>
        <taxon>Spiralia</taxon>
        <taxon>Gnathifera</taxon>
        <taxon>Rotifera</taxon>
        <taxon>Eurotatoria</taxon>
        <taxon>Bdelloidea</taxon>
        <taxon>Philodinida</taxon>
        <taxon>Philodinidae</taxon>
        <taxon>Rotaria</taxon>
    </lineage>
</organism>
<sequence length="409" mass="43817">MGLLGEVISMTEVARGLHYTKLCQTEIELNVSRIMQNEARNAVLTAQSEYSRALKAIPAGLKALLLDLGRAIIGIVASFGKGTAKGQNGGSAASAPSALANSQSLAFARLLSDTLGHLSGAFSSFEAFKITFGAYQNSLAAGGQNDLKTQVSNLIQQSIKVCNGIVDLVKNSFGSGKSIESFVATPITNRISSLINEVKPLVVAEALNGANVPPVDNTATTASSSTDSSGSERFAAHLASERLQAAEKRYDSIFVHLKQQQQEMGKLMAKIAGLDLTRRTVEPNGTLEPFIEKAALAGNAGSSKEDHLFYVDLLKTQAVEIHKQSFAGLGKMLTAENDRERSRLLQELNQQSQGAQEKVIELVNQRKAIYTAAINKRRQELDDFVNQLGGPETNNTKAIDSAKNILDLN</sequence>
<feature type="compositionally biased region" description="Low complexity" evidence="1">
    <location>
        <begin position="218"/>
        <end position="231"/>
    </location>
</feature>
<name>A0A819WU86_9BILA</name>